<proteinExistence type="inferred from homology"/>
<comment type="catalytic activity">
    <reaction evidence="10">
        <text>a very-long-chain acyl-CoA + malonyl-CoA + H(+) = a very-long-chain 3-oxoacyl-CoA + CO2 + CoA</text>
        <dbReference type="Rhea" id="RHEA:32727"/>
        <dbReference type="ChEBI" id="CHEBI:15378"/>
        <dbReference type="ChEBI" id="CHEBI:16526"/>
        <dbReference type="ChEBI" id="CHEBI:57287"/>
        <dbReference type="ChEBI" id="CHEBI:57384"/>
        <dbReference type="ChEBI" id="CHEBI:90725"/>
        <dbReference type="ChEBI" id="CHEBI:90736"/>
        <dbReference type="EC" id="2.3.1.199"/>
    </reaction>
</comment>
<dbReference type="AlphaFoldDB" id="A0A194PXS6"/>
<keyword evidence="6 10" id="KW-1133">Transmembrane helix</keyword>
<feature type="transmembrane region" description="Helical" evidence="10">
    <location>
        <begin position="147"/>
        <end position="164"/>
    </location>
</feature>
<comment type="subcellular location">
    <subcellularLocation>
        <location evidence="1">Membrane</location>
        <topology evidence="1">Multi-pass membrane protein</topology>
    </subcellularLocation>
</comment>
<dbReference type="GO" id="GO:0009922">
    <property type="term" value="F:fatty acid elongase activity"/>
    <property type="evidence" value="ECO:0007669"/>
    <property type="project" value="UniProtKB-EC"/>
</dbReference>
<dbReference type="GO" id="GO:0019367">
    <property type="term" value="P:fatty acid elongation, saturated fatty acid"/>
    <property type="evidence" value="ECO:0007669"/>
    <property type="project" value="TreeGrafter"/>
</dbReference>
<name>A0A194PXS6_PAPXU</name>
<keyword evidence="2 10" id="KW-0444">Lipid biosynthesis</keyword>
<evidence type="ECO:0000256" key="10">
    <source>
        <dbReference type="RuleBase" id="RU361115"/>
    </source>
</evidence>
<comment type="similarity">
    <text evidence="10">Belongs to the ELO family.</text>
</comment>
<keyword evidence="7 10" id="KW-0443">Lipid metabolism</keyword>
<feature type="transmembrane region" description="Helical" evidence="10">
    <location>
        <begin position="232"/>
        <end position="256"/>
    </location>
</feature>
<dbReference type="Pfam" id="PF01151">
    <property type="entry name" value="ELO"/>
    <property type="match status" value="1"/>
</dbReference>
<keyword evidence="3 10" id="KW-0808">Transferase</keyword>
<keyword evidence="5 10" id="KW-0276">Fatty acid metabolism</keyword>
<organism evidence="11 12">
    <name type="scientific">Papilio xuthus</name>
    <name type="common">Asian swallowtail butterfly</name>
    <dbReference type="NCBI Taxonomy" id="66420"/>
    <lineage>
        <taxon>Eukaryota</taxon>
        <taxon>Metazoa</taxon>
        <taxon>Ecdysozoa</taxon>
        <taxon>Arthropoda</taxon>
        <taxon>Hexapoda</taxon>
        <taxon>Insecta</taxon>
        <taxon>Pterygota</taxon>
        <taxon>Neoptera</taxon>
        <taxon>Endopterygota</taxon>
        <taxon>Lepidoptera</taxon>
        <taxon>Glossata</taxon>
        <taxon>Ditrysia</taxon>
        <taxon>Papilionoidea</taxon>
        <taxon>Papilionidae</taxon>
        <taxon>Papilioninae</taxon>
        <taxon>Papilio</taxon>
    </lineage>
</organism>
<gene>
    <name evidence="11" type="ORF">RR46_11248</name>
</gene>
<dbReference type="EC" id="2.3.1.199" evidence="10"/>
<feature type="transmembrane region" description="Helical" evidence="10">
    <location>
        <begin position="69"/>
        <end position="89"/>
    </location>
</feature>
<evidence type="ECO:0000256" key="3">
    <source>
        <dbReference type="ARBA" id="ARBA00022679"/>
    </source>
</evidence>
<dbReference type="GO" id="GO:0042761">
    <property type="term" value="P:very long-chain fatty acid biosynthetic process"/>
    <property type="evidence" value="ECO:0007669"/>
    <property type="project" value="TreeGrafter"/>
</dbReference>
<dbReference type="STRING" id="66420.A0A194PXS6"/>
<feature type="transmembrane region" description="Helical" evidence="10">
    <location>
        <begin position="170"/>
        <end position="193"/>
    </location>
</feature>
<dbReference type="Proteomes" id="UP000053268">
    <property type="component" value="Unassembled WGS sequence"/>
</dbReference>
<dbReference type="PROSITE" id="PS01188">
    <property type="entry name" value="ELO"/>
    <property type="match status" value="1"/>
</dbReference>
<dbReference type="GO" id="GO:0030148">
    <property type="term" value="P:sphingolipid biosynthetic process"/>
    <property type="evidence" value="ECO:0007669"/>
    <property type="project" value="TreeGrafter"/>
</dbReference>
<dbReference type="GO" id="GO:0034625">
    <property type="term" value="P:fatty acid elongation, monounsaturated fatty acid"/>
    <property type="evidence" value="ECO:0007669"/>
    <property type="project" value="TreeGrafter"/>
</dbReference>
<evidence type="ECO:0000313" key="12">
    <source>
        <dbReference type="Proteomes" id="UP000053268"/>
    </source>
</evidence>
<dbReference type="GO" id="GO:0005789">
    <property type="term" value="C:endoplasmic reticulum membrane"/>
    <property type="evidence" value="ECO:0007669"/>
    <property type="project" value="TreeGrafter"/>
</dbReference>
<evidence type="ECO:0000256" key="2">
    <source>
        <dbReference type="ARBA" id="ARBA00022516"/>
    </source>
</evidence>
<protein>
    <recommendedName>
        <fullName evidence="10">Elongation of very long chain fatty acids protein</fullName>
        <ecNumber evidence="10">2.3.1.199</ecNumber>
    </recommendedName>
    <alternativeName>
        <fullName evidence="10">Very-long-chain 3-oxoacyl-CoA synthase</fullName>
    </alternativeName>
</protein>
<reference evidence="11 12" key="1">
    <citation type="journal article" date="2015" name="Nat. Commun.">
        <title>Outbred genome sequencing and CRISPR/Cas9 gene editing in butterflies.</title>
        <authorList>
            <person name="Li X."/>
            <person name="Fan D."/>
            <person name="Zhang W."/>
            <person name="Liu G."/>
            <person name="Zhang L."/>
            <person name="Zhao L."/>
            <person name="Fang X."/>
            <person name="Chen L."/>
            <person name="Dong Y."/>
            <person name="Chen Y."/>
            <person name="Ding Y."/>
            <person name="Zhao R."/>
            <person name="Feng M."/>
            <person name="Zhu Y."/>
            <person name="Feng Y."/>
            <person name="Jiang X."/>
            <person name="Zhu D."/>
            <person name="Xiang H."/>
            <person name="Feng X."/>
            <person name="Li S."/>
            <person name="Wang J."/>
            <person name="Zhang G."/>
            <person name="Kronforst M.R."/>
            <person name="Wang W."/>
        </authorList>
    </citation>
    <scope>NUCLEOTIDE SEQUENCE [LARGE SCALE GENOMIC DNA]</scope>
    <source>
        <strain evidence="11">Ya'a_city_454_Px</strain>
        <tissue evidence="11">Whole body</tissue>
    </source>
</reference>
<dbReference type="GO" id="GO:0034626">
    <property type="term" value="P:fatty acid elongation, polyunsaturated fatty acid"/>
    <property type="evidence" value="ECO:0007669"/>
    <property type="project" value="TreeGrafter"/>
</dbReference>
<feature type="transmembrane region" description="Helical" evidence="10">
    <location>
        <begin position="27"/>
        <end position="48"/>
    </location>
</feature>
<dbReference type="InterPro" id="IPR002076">
    <property type="entry name" value="ELO_fam"/>
</dbReference>
<keyword evidence="4 10" id="KW-0812">Transmembrane</keyword>
<sequence length="317" mass="37274">MTEIIRKICHGYIYLFEELPDPRTKSLFLVAKPYQGIILLSLYLMFVFKWGPNWMKNRPPYNLQKILMIYNAVQVLACAFIFIVGIRVLRDQNYRWVCQPVDFSDNEDAVMITRLFYFYYLLKILDLTDTIFFVLRKKVNQVTFLHVYHHAGMVALIWGTTTYYPGGHPALIGIINCFVHAIMYTYYFLTVAVPSVKQVSSCKKYITQLQILQFLMTIIHMSTIVFRPDCEFPRWTAAIFLPQNIFILILFMDFYIKSYIKKQTALVKPRVLNEICDKARETVETVEDIDKLNNGTIFETSIINRKQAWRSKGIART</sequence>
<dbReference type="PANTHER" id="PTHR11157:SF21">
    <property type="entry name" value="ELONGATION OF VERY LONG CHAIN FATTY ACIDS PROTEIN"/>
    <property type="match status" value="1"/>
</dbReference>
<evidence type="ECO:0000256" key="4">
    <source>
        <dbReference type="ARBA" id="ARBA00022692"/>
    </source>
</evidence>
<keyword evidence="12" id="KW-1185">Reference proteome</keyword>
<evidence type="ECO:0000256" key="6">
    <source>
        <dbReference type="ARBA" id="ARBA00022989"/>
    </source>
</evidence>
<keyword evidence="8 10" id="KW-0472">Membrane</keyword>
<evidence type="ECO:0000313" key="11">
    <source>
        <dbReference type="EMBL" id="KPI98127.1"/>
    </source>
</evidence>
<dbReference type="PANTHER" id="PTHR11157">
    <property type="entry name" value="FATTY ACID ACYL TRANSFERASE-RELATED"/>
    <property type="match status" value="1"/>
</dbReference>
<evidence type="ECO:0000256" key="9">
    <source>
        <dbReference type="ARBA" id="ARBA00023160"/>
    </source>
</evidence>
<evidence type="ECO:0000256" key="1">
    <source>
        <dbReference type="ARBA" id="ARBA00004141"/>
    </source>
</evidence>
<dbReference type="InterPro" id="IPR030457">
    <property type="entry name" value="ELO_CS"/>
</dbReference>
<evidence type="ECO:0000256" key="5">
    <source>
        <dbReference type="ARBA" id="ARBA00022832"/>
    </source>
</evidence>
<feature type="transmembrane region" description="Helical" evidence="10">
    <location>
        <begin position="205"/>
        <end position="226"/>
    </location>
</feature>
<dbReference type="EMBL" id="KQ459586">
    <property type="protein sequence ID" value="KPI98127.1"/>
    <property type="molecule type" value="Genomic_DNA"/>
</dbReference>
<keyword evidence="9 10" id="KW-0275">Fatty acid biosynthesis</keyword>
<accession>A0A194PXS6</accession>
<evidence type="ECO:0000256" key="7">
    <source>
        <dbReference type="ARBA" id="ARBA00023098"/>
    </source>
</evidence>
<evidence type="ECO:0000256" key="8">
    <source>
        <dbReference type="ARBA" id="ARBA00023136"/>
    </source>
</evidence>